<evidence type="ECO:0000259" key="7">
    <source>
        <dbReference type="Pfam" id="PF11987"/>
    </source>
</evidence>
<feature type="compositionally biased region" description="Basic residues" evidence="6">
    <location>
        <begin position="1"/>
        <end position="10"/>
    </location>
</feature>
<dbReference type="RefSeq" id="WP_084075852.1">
    <property type="nucleotide sequence ID" value="NZ_FQVB01000004.1"/>
</dbReference>
<dbReference type="STRING" id="1121391.SAMN02745206_00270"/>
<keyword evidence="3" id="KW-0547">Nucleotide-binding</keyword>
<dbReference type="AlphaFoldDB" id="A0A1M4TFY8"/>
<comment type="similarity">
    <text evidence="1">Belongs to the TRAFAC class translation factor GTPase superfamily. Classic translation factor GTPase family. IF-2 subfamily.</text>
</comment>
<dbReference type="InterPro" id="IPR009000">
    <property type="entry name" value="Transl_B-barrel_sf"/>
</dbReference>
<dbReference type="GO" id="GO:0005525">
    <property type="term" value="F:GTP binding"/>
    <property type="evidence" value="ECO:0007669"/>
    <property type="project" value="UniProtKB-KW"/>
</dbReference>
<evidence type="ECO:0000313" key="8">
    <source>
        <dbReference type="EMBL" id="SHE43207.1"/>
    </source>
</evidence>
<dbReference type="EMBL" id="FQVB01000004">
    <property type="protein sequence ID" value="SHE43207.1"/>
    <property type="molecule type" value="Genomic_DNA"/>
</dbReference>
<name>A0A1M4TFY8_9BACT</name>
<dbReference type="Pfam" id="PF11987">
    <property type="entry name" value="IF-2"/>
    <property type="match status" value="1"/>
</dbReference>
<proteinExistence type="inferred from homology"/>
<dbReference type="FunFam" id="3.40.50.10050:FF:000001">
    <property type="entry name" value="Translation initiation factor IF-2"/>
    <property type="match status" value="1"/>
</dbReference>
<evidence type="ECO:0000256" key="1">
    <source>
        <dbReference type="ARBA" id="ARBA00007733"/>
    </source>
</evidence>
<keyword evidence="4" id="KW-0648">Protein biosynthesis</keyword>
<evidence type="ECO:0000313" key="9">
    <source>
        <dbReference type="Proteomes" id="UP000184076"/>
    </source>
</evidence>
<dbReference type="Gene3D" id="3.40.50.10050">
    <property type="entry name" value="Translation initiation factor IF- 2, domain 3"/>
    <property type="match status" value="1"/>
</dbReference>
<dbReference type="OrthoDB" id="5511241at2"/>
<evidence type="ECO:0000256" key="2">
    <source>
        <dbReference type="ARBA" id="ARBA00022540"/>
    </source>
</evidence>
<protein>
    <submittedName>
        <fullName evidence="8">Translation initiation factor IF-2</fullName>
    </submittedName>
</protein>
<dbReference type="GO" id="GO:0005737">
    <property type="term" value="C:cytoplasm"/>
    <property type="evidence" value="ECO:0007669"/>
    <property type="project" value="TreeGrafter"/>
</dbReference>
<evidence type="ECO:0000256" key="4">
    <source>
        <dbReference type="ARBA" id="ARBA00022917"/>
    </source>
</evidence>
<keyword evidence="5" id="KW-0342">GTP-binding</keyword>
<keyword evidence="9" id="KW-1185">Reference proteome</keyword>
<dbReference type="PANTHER" id="PTHR43381:SF4">
    <property type="entry name" value="EUKARYOTIC TRANSLATION INITIATION FACTOR 5B"/>
    <property type="match status" value="1"/>
</dbReference>
<evidence type="ECO:0000256" key="5">
    <source>
        <dbReference type="ARBA" id="ARBA00023134"/>
    </source>
</evidence>
<evidence type="ECO:0000256" key="3">
    <source>
        <dbReference type="ARBA" id="ARBA00022741"/>
    </source>
</evidence>
<keyword evidence="2 8" id="KW-0396">Initiation factor</keyword>
<dbReference type="Proteomes" id="UP000184076">
    <property type="component" value="Unassembled WGS sequence"/>
</dbReference>
<dbReference type="SUPFAM" id="SSF52156">
    <property type="entry name" value="Initiation factor IF2/eIF5b, domain 3"/>
    <property type="match status" value="1"/>
</dbReference>
<feature type="domain" description="Translation initiation factor IF- 2" evidence="7">
    <location>
        <begin position="31"/>
        <end position="118"/>
    </location>
</feature>
<dbReference type="InterPro" id="IPR036925">
    <property type="entry name" value="TIF_IF2_dom3_sf"/>
</dbReference>
<dbReference type="Gene3D" id="2.40.30.10">
    <property type="entry name" value="Translation factors"/>
    <property type="match status" value="1"/>
</dbReference>
<organism evidence="8 9">
    <name type="scientific">Desulfacinum infernum DSM 9756</name>
    <dbReference type="NCBI Taxonomy" id="1121391"/>
    <lineage>
        <taxon>Bacteria</taxon>
        <taxon>Pseudomonadati</taxon>
        <taxon>Thermodesulfobacteriota</taxon>
        <taxon>Syntrophobacteria</taxon>
        <taxon>Syntrophobacterales</taxon>
        <taxon>Syntrophobacteraceae</taxon>
        <taxon>Desulfacinum</taxon>
    </lineage>
</organism>
<dbReference type="GO" id="GO:0003743">
    <property type="term" value="F:translation initiation factor activity"/>
    <property type="evidence" value="ECO:0007669"/>
    <property type="project" value="UniProtKB-KW"/>
</dbReference>
<dbReference type="InterPro" id="IPR023115">
    <property type="entry name" value="TIF_IF2_dom3"/>
</dbReference>
<dbReference type="PANTHER" id="PTHR43381">
    <property type="entry name" value="TRANSLATION INITIATION FACTOR IF-2-RELATED"/>
    <property type="match status" value="1"/>
</dbReference>
<gene>
    <name evidence="8" type="ORF">SAMN02745206_00270</name>
</gene>
<dbReference type="InterPro" id="IPR015760">
    <property type="entry name" value="TIF_IF2"/>
</dbReference>
<dbReference type="SUPFAM" id="SSF50447">
    <property type="entry name" value="Translation proteins"/>
    <property type="match status" value="1"/>
</dbReference>
<accession>A0A1M4TFY8</accession>
<reference evidence="9" key="1">
    <citation type="submission" date="2016-11" db="EMBL/GenBank/DDBJ databases">
        <authorList>
            <person name="Varghese N."/>
            <person name="Submissions S."/>
        </authorList>
    </citation>
    <scope>NUCLEOTIDE SEQUENCE [LARGE SCALE GENOMIC DNA]</scope>
    <source>
        <strain evidence="9">DSM 9756</strain>
    </source>
</reference>
<sequence>MVRKSKRRNTRHGEGQGAHPLPRPRPEARERALEVVLKADTAGTCEAVKGLLERLSKAGREVRVIRSAPGEVTKNDVLLAATAGKLVVGFQVGVSPKVEEAARTMGVEILTSDVVHELEAAVLKRVQSPRKKDAGEEDLVGQGRIIGCEITQGRFVVGRPFRVISAMGPVYEGMIQSMQMDRRPVQEAGVGAQVGIKIADWNRAREGDLVEVFTRRR</sequence>
<feature type="region of interest" description="Disordered" evidence="6">
    <location>
        <begin position="1"/>
        <end position="27"/>
    </location>
</feature>
<evidence type="ECO:0000256" key="6">
    <source>
        <dbReference type="SAM" id="MobiDB-lite"/>
    </source>
</evidence>